<evidence type="ECO:0000313" key="3">
    <source>
        <dbReference type="Proteomes" id="UP000501648"/>
    </source>
</evidence>
<dbReference type="EMBL" id="CP008956">
    <property type="protein sequence ID" value="QJP98773.1"/>
    <property type="molecule type" value="Genomic_DNA"/>
</dbReference>
<evidence type="ECO:0000313" key="2">
    <source>
        <dbReference type="EMBL" id="QJP98773.1"/>
    </source>
</evidence>
<reference evidence="2 3" key="1">
    <citation type="journal article" date="2012" name="J. Bacteriol.">
        <title>Genome sequence of the pathogenic Herbaspirillum seropedicae strain Os34, isolated from rice roots.</title>
        <authorList>
            <person name="Ye W."/>
            <person name="Ye S."/>
            <person name="Liu J."/>
            <person name="Chang S."/>
            <person name="Chen M."/>
            <person name="Zhu B."/>
            <person name="Guo L."/>
            <person name="An Q."/>
        </authorList>
    </citation>
    <scope>NUCLEOTIDE SEQUENCE [LARGE SCALE GENOMIC DNA]</scope>
    <source>
        <strain evidence="2 3">Os34</strain>
    </source>
</reference>
<sequence>MSGKGSRTPSVAEVNRINAKQNIIRKKNILGAWAKNGIPFVPVEGEGKASTSGVLEFFPKSIRQFNFWDGSNNSPLVQSGLPTIARNANDTLRSYPDLKVEVQQVLDALIAREILQKDQAKPIRVKKLLEANALEKKLRAILESELVNLRRQQVDDRKKYNNETASLTGQVTELKGMVRDLKAENQDLVRQVHNLQSQLAKVSPLKGV</sequence>
<name>A0A6M3ZJ79_9BURK</name>
<dbReference type="AlphaFoldDB" id="A0A6M3ZJ79"/>
<dbReference type="RefSeq" id="WP_017455046.1">
    <property type="nucleotide sequence ID" value="NZ_CP008956.1"/>
</dbReference>
<feature type="coiled-coil region" evidence="1">
    <location>
        <begin position="171"/>
        <end position="198"/>
    </location>
</feature>
<gene>
    <name evidence="2" type="ORF">C798_00555</name>
</gene>
<keyword evidence="1" id="KW-0175">Coiled coil</keyword>
<dbReference type="Proteomes" id="UP000501648">
    <property type="component" value="Chromosome"/>
</dbReference>
<protein>
    <recommendedName>
        <fullName evidence="4">KfrA N-terminal DNA-binding domain-containing protein</fullName>
    </recommendedName>
</protein>
<proteinExistence type="predicted"/>
<evidence type="ECO:0008006" key="4">
    <source>
        <dbReference type="Google" id="ProtNLM"/>
    </source>
</evidence>
<organism evidence="2 3">
    <name type="scientific">Herbaspirillum rubrisubalbicans Os34</name>
    <dbReference type="NCBI Taxonomy" id="1235827"/>
    <lineage>
        <taxon>Bacteria</taxon>
        <taxon>Pseudomonadati</taxon>
        <taxon>Pseudomonadota</taxon>
        <taxon>Betaproteobacteria</taxon>
        <taxon>Burkholderiales</taxon>
        <taxon>Oxalobacteraceae</taxon>
        <taxon>Herbaspirillum</taxon>
    </lineage>
</organism>
<evidence type="ECO:0000256" key="1">
    <source>
        <dbReference type="SAM" id="Coils"/>
    </source>
</evidence>
<accession>A0A6M3ZJ79</accession>